<feature type="transmembrane region" description="Helical" evidence="5">
    <location>
        <begin position="168"/>
        <end position="188"/>
    </location>
</feature>
<reference evidence="8" key="1">
    <citation type="submission" date="2015-11" db="EMBL/GenBank/DDBJ databases">
        <authorList>
            <person name="Dugat-Bony E."/>
        </authorList>
    </citation>
    <scope>NUCLEOTIDE SEQUENCE [LARGE SCALE GENOMIC DNA]</scope>
    <source>
        <strain evidence="8">Mu292</strain>
    </source>
</reference>
<dbReference type="EMBL" id="FAUH01000014">
    <property type="protein sequence ID" value="CUU66724.1"/>
    <property type="molecule type" value="Genomic_DNA"/>
</dbReference>
<dbReference type="AlphaFoldDB" id="A0A0X2NMM0"/>
<evidence type="ECO:0000313" key="8">
    <source>
        <dbReference type="Proteomes" id="UP000182498"/>
    </source>
</evidence>
<gene>
    <name evidence="7" type="ORF">CVAR292_02071</name>
</gene>
<dbReference type="InterPro" id="IPR051784">
    <property type="entry name" value="Nod_factor_ABC_transporter"/>
</dbReference>
<dbReference type="Proteomes" id="UP000182498">
    <property type="component" value="Unassembled WGS sequence"/>
</dbReference>
<name>A0A0X2NMM0_9CORY</name>
<evidence type="ECO:0000313" key="7">
    <source>
        <dbReference type="EMBL" id="CUU66724.1"/>
    </source>
</evidence>
<feature type="transmembrane region" description="Helical" evidence="5">
    <location>
        <begin position="101"/>
        <end position="129"/>
    </location>
</feature>
<feature type="transmembrane region" description="Helical" evidence="5">
    <location>
        <begin position="62"/>
        <end position="80"/>
    </location>
</feature>
<evidence type="ECO:0000259" key="6">
    <source>
        <dbReference type="Pfam" id="PF12698"/>
    </source>
</evidence>
<evidence type="ECO:0000256" key="5">
    <source>
        <dbReference type="SAM" id="Phobius"/>
    </source>
</evidence>
<evidence type="ECO:0000256" key="4">
    <source>
        <dbReference type="ARBA" id="ARBA00023136"/>
    </source>
</evidence>
<keyword evidence="3 5" id="KW-1133">Transmembrane helix</keyword>
<evidence type="ECO:0000256" key="1">
    <source>
        <dbReference type="ARBA" id="ARBA00004141"/>
    </source>
</evidence>
<feature type="transmembrane region" description="Helical" evidence="5">
    <location>
        <begin position="135"/>
        <end position="156"/>
    </location>
</feature>
<dbReference type="PANTHER" id="PTHR43229">
    <property type="entry name" value="NODULATION PROTEIN J"/>
    <property type="match status" value="1"/>
</dbReference>
<dbReference type="PANTHER" id="PTHR43229:SF2">
    <property type="entry name" value="NODULATION PROTEIN J"/>
    <property type="match status" value="1"/>
</dbReference>
<organism evidence="7 8">
    <name type="scientific">Corynebacterium variabile</name>
    <dbReference type="NCBI Taxonomy" id="1727"/>
    <lineage>
        <taxon>Bacteria</taxon>
        <taxon>Bacillati</taxon>
        <taxon>Actinomycetota</taxon>
        <taxon>Actinomycetes</taxon>
        <taxon>Mycobacteriales</taxon>
        <taxon>Corynebacteriaceae</taxon>
        <taxon>Corynebacterium</taxon>
    </lineage>
</organism>
<accession>A0A0X2NMM0</accession>
<proteinExistence type="predicted"/>
<feature type="transmembrane region" description="Helical" evidence="5">
    <location>
        <begin position="239"/>
        <end position="260"/>
    </location>
</feature>
<dbReference type="Pfam" id="PF12698">
    <property type="entry name" value="ABC2_membrane_3"/>
    <property type="match status" value="1"/>
</dbReference>
<evidence type="ECO:0000256" key="3">
    <source>
        <dbReference type="ARBA" id="ARBA00022989"/>
    </source>
</evidence>
<keyword evidence="4 5" id="KW-0472">Membrane</keyword>
<feature type="domain" description="ABC-2 type transporter transmembrane" evidence="6">
    <location>
        <begin position="58"/>
        <end position="257"/>
    </location>
</feature>
<protein>
    <submittedName>
        <fullName evidence="7">ABC-2 family transporter protein</fullName>
    </submittedName>
</protein>
<comment type="subcellular location">
    <subcellularLocation>
        <location evidence="1">Membrane</location>
        <topology evidence="1">Multi-pass membrane protein</topology>
    </subcellularLocation>
</comment>
<feature type="transmembrane region" description="Helical" evidence="5">
    <location>
        <begin position="24"/>
        <end position="42"/>
    </location>
</feature>
<dbReference type="InterPro" id="IPR013525">
    <property type="entry name" value="ABC2_TM"/>
</dbReference>
<dbReference type="GO" id="GO:0016020">
    <property type="term" value="C:membrane"/>
    <property type="evidence" value="ECO:0007669"/>
    <property type="project" value="UniProtKB-SubCell"/>
</dbReference>
<keyword evidence="2 5" id="KW-0812">Transmembrane</keyword>
<dbReference type="GO" id="GO:0140359">
    <property type="term" value="F:ABC-type transporter activity"/>
    <property type="evidence" value="ECO:0007669"/>
    <property type="project" value="InterPro"/>
</dbReference>
<dbReference type="OrthoDB" id="3214063at2"/>
<keyword evidence="8" id="KW-1185">Reference proteome</keyword>
<sequence length="266" mass="28706">MTTATRTTSLARAETLQFARNRTLLINAAVFPLGFGLVMFFVTRATDDASTTDAAAMALEYFLVFALMFVQFYTVLSMATTRRDEGVMKRLRTGEARDAEILGAFSFPGAVLTVLFTVVMAVALVVLGAPGPVNVLPIIVAVLLGLAVCTGLALVTSGMTKNAEAAQITSLPVMILMFASMGSIRQMFPDSVNSIIERTPFALIFDLSQYGWAGNTMTDRIAEDGPAPLDFTGVLSETWPMMVMLAAWAVVCLWAGAKYVKWDVRS</sequence>
<evidence type="ECO:0000256" key="2">
    <source>
        <dbReference type="ARBA" id="ARBA00022692"/>
    </source>
</evidence>
<dbReference type="RefSeq" id="WP_073884398.1">
    <property type="nucleotide sequence ID" value="NZ_DAMCXM010000192.1"/>
</dbReference>